<evidence type="ECO:0000256" key="4">
    <source>
        <dbReference type="ARBA" id="ARBA00023002"/>
    </source>
</evidence>
<dbReference type="PRINTS" id="PR00420">
    <property type="entry name" value="RNGMNOXGNASE"/>
</dbReference>
<dbReference type="Pfam" id="PF04082">
    <property type="entry name" value="Fungal_trans"/>
    <property type="match status" value="1"/>
</dbReference>
<evidence type="ECO:0000256" key="1">
    <source>
        <dbReference type="ARBA" id="ARBA00007992"/>
    </source>
</evidence>
<proteinExistence type="inferred from homology"/>
<keyword evidence="3" id="KW-0274">FAD</keyword>
<dbReference type="AlphaFoldDB" id="A0A1S9RAV1"/>
<keyword evidence="2" id="KW-0285">Flavoprotein</keyword>
<dbReference type="GO" id="GO:0008270">
    <property type="term" value="F:zinc ion binding"/>
    <property type="evidence" value="ECO:0007669"/>
    <property type="project" value="InterPro"/>
</dbReference>
<feature type="domain" description="Xylanolytic transcriptional activator regulatory" evidence="8">
    <location>
        <begin position="273"/>
        <end position="346"/>
    </location>
</feature>
<evidence type="ECO:0000256" key="2">
    <source>
        <dbReference type="ARBA" id="ARBA00022630"/>
    </source>
</evidence>
<dbReference type="Proteomes" id="UP000190744">
    <property type="component" value="Unassembled WGS sequence"/>
</dbReference>
<keyword evidence="4" id="KW-0560">Oxidoreductase</keyword>
<evidence type="ECO:0000256" key="7">
    <source>
        <dbReference type="SAM" id="MobiDB-lite"/>
    </source>
</evidence>
<feature type="region of interest" description="Disordered" evidence="7">
    <location>
        <begin position="108"/>
        <end position="138"/>
    </location>
</feature>
<dbReference type="SUPFAM" id="SSF51905">
    <property type="entry name" value="FAD/NAD(P)-binding domain"/>
    <property type="match status" value="1"/>
</dbReference>
<dbReference type="PANTHER" id="PTHR13789:SF306">
    <property type="entry name" value="HYDROXYLASE, PUTATIVE-RELATED"/>
    <property type="match status" value="1"/>
</dbReference>
<dbReference type="GO" id="GO:0003677">
    <property type="term" value="F:DNA binding"/>
    <property type="evidence" value="ECO:0007669"/>
    <property type="project" value="InterPro"/>
</dbReference>
<feature type="compositionally biased region" description="Basic and acidic residues" evidence="7">
    <location>
        <begin position="7"/>
        <end position="38"/>
    </location>
</feature>
<dbReference type="Gene3D" id="3.50.50.60">
    <property type="entry name" value="FAD/NAD(P)-binding domain"/>
    <property type="match status" value="1"/>
</dbReference>
<keyword evidence="5" id="KW-0503">Monooxygenase</keyword>
<dbReference type="Pfam" id="PF01494">
    <property type="entry name" value="FAD_binding_3"/>
    <property type="match status" value="1"/>
</dbReference>
<evidence type="ECO:0000256" key="3">
    <source>
        <dbReference type="ARBA" id="ARBA00022827"/>
    </source>
</evidence>
<evidence type="ECO:0000256" key="6">
    <source>
        <dbReference type="ARBA" id="ARBA00023242"/>
    </source>
</evidence>
<protein>
    <recommendedName>
        <fullName evidence="8">Xylanolytic transcriptional activator regulatory domain-containing protein</fullName>
    </recommendedName>
</protein>
<feature type="region of interest" description="Disordered" evidence="7">
    <location>
        <begin position="1"/>
        <end position="68"/>
    </location>
</feature>
<dbReference type="SMART" id="SM00906">
    <property type="entry name" value="Fungal_trans"/>
    <property type="match status" value="1"/>
</dbReference>
<dbReference type="GO" id="GO:0006351">
    <property type="term" value="P:DNA-templated transcription"/>
    <property type="evidence" value="ECO:0007669"/>
    <property type="project" value="InterPro"/>
</dbReference>
<dbReference type="InterPro" id="IPR036188">
    <property type="entry name" value="FAD/NAD-bd_sf"/>
</dbReference>
<dbReference type="GO" id="GO:0071949">
    <property type="term" value="F:FAD binding"/>
    <property type="evidence" value="ECO:0007669"/>
    <property type="project" value="InterPro"/>
</dbReference>
<evidence type="ECO:0000313" key="10">
    <source>
        <dbReference type="Proteomes" id="UP000190744"/>
    </source>
</evidence>
<accession>A0A1S9RAV1</accession>
<dbReference type="SUPFAM" id="SSF54373">
    <property type="entry name" value="FAD-linked reductases, C-terminal domain"/>
    <property type="match status" value="1"/>
</dbReference>
<dbReference type="GO" id="GO:0004497">
    <property type="term" value="F:monooxygenase activity"/>
    <property type="evidence" value="ECO:0007669"/>
    <property type="project" value="UniProtKB-KW"/>
</dbReference>
<dbReference type="PANTHER" id="PTHR13789">
    <property type="entry name" value="MONOOXYGENASE"/>
    <property type="match status" value="1"/>
</dbReference>
<evidence type="ECO:0000256" key="5">
    <source>
        <dbReference type="ARBA" id="ARBA00023033"/>
    </source>
</evidence>
<dbReference type="InterPro" id="IPR050493">
    <property type="entry name" value="FAD-dep_Monooxygenase_BioMet"/>
</dbReference>
<reference evidence="10" key="1">
    <citation type="submission" date="2015-09" db="EMBL/GenBank/DDBJ databases">
        <authorList>
            <person name="Fill T.P."/>
            <person name="Baretta J.F."/>
            <person name="de Almeida L.G."/>
            <person name="Rocha M."/>
            <person name="de Souza D.H."/>
            <person name="Malavazi I."/>
            <person name="Cerdeira L.T."/>
            <person name="Hong H."/>
            <person name="Samborskyy M."/>
            <person name="de Vasconcelos A.T."/>
            <person name="Leadlay P."/>
            <person name="Rodrigues-Filho E."/>
        </authorList>
    </citation>
    <scope>NUCLEOTIDE SEQUENCE [LARGE SCALE GENOMIC DNA]</scope>
    <source>
        <strain evidence="10">LaBioMMi 136</strain>
    </source>
</reference>
<dbReference type="EMBL" id="LJBN01000216">
    <property type="protein sequence ID" value="OOQ82536.1"/>
    <property type="molecule type" value="Genomic_DNA"/>
</dbReference>
<keyword evidence="6" id="KW-0539">Nucleus</keyword>
<organism evidence="9 10">
    <name type="scientific">Penicillium brasilianum</name>
    <dbReference type="NCBI Taxonomy" id="104259"/>
    <lineage>
        <taxon>Eukaryota</taxon>
        <taxon>Fungi</taxon>
        <taxon>Dikarya</taxon>
        <taxon>Ascomycota</taxon>
        <taxon>Pezizomycotina</taxon>
        <taxon>Eurotiomycetes</taxon>
        <taxon>Eurotiomycetidae</taxon>
        <taxon>Eurotiales</taxon>
        <taxon>Aspergillaceae</taxon>
        <taxon>Penicillium</taxon>
    </lineage>
</organism>
<comment type="similarity">
    <text evidence="1">Belongs to the paxM FAD-dependent monooxygenase family.</text>
</comment>
<evidence type="ECO:0000313" key="9">
    <source>
        <dbReference type="EMBL" id="OOQ82536.1"/>
    </source>
</evidence>
<gene>
    <name evidence="9" type="ORF">PEBR_40053</name>
</gene>
<dbReference type="CDD" id="cd12148">
    <property type="entry name" value="fungal_TF_MHR"/>
    <property type="match status" value="1"/>
</dbReference>
<sequence>MEASIRQLRDHSLTAPIDSKKSSEGPSRESEDPLKDVQDSSTASAAAPNLRDQNTSEPLGETDVSESSVDGMGALQFTDEENCGFFGPSSNIAFLRYISRAIAKTSSHREPSLIPSPSRRTCGPVSGAKSPTTGRPASVESLNSSAVVNLYALPSEERTWSLIQQYFHKTGQLLPFIHENSFCETYFQMKKERFCKVRRTWLGLLNIVLAIAASLSTKGDMTAEKRLQESDVYYQRANGLCDRDSKRNASLEMVQYLLILGQYLQGTQKPVQAWTAHGLAISAAYQLGLHSPDANRGFPPVECETRKRTWFGCVLLDRTLSMTFGRPCNIPESYVKLEMPSQDLQMLRSPVESTTYRMLEGSFFTAAVKLYVILYNVLESCYGANLGFEISTSPLGAMAGILEGQRQLDEWRLQQLPSLGLTVCESPLNLDDVENMDTGSIIRRRFEVVLSVRYNNLRILVHRRCLESLLDPVQIEGDTSVTSEMRLLQQMGLSSVMICVESAMSIISIVHNMSAGSGWRREFLGAWNYSLYYTFNAALVIFGSLIVASKERDRNPSAWIMISHSRSYIDTAAEALRQLDPGNPVVERCQEYLSQLSATLDPLSLLSTFLPNIPPGCFLFTANQRVHVGIVGAGIGGLAAAIAFRRAGVDVTVLEAADELLEMTPNVSVLLQKWGVADVIGDNLVQIEELNMRRKDGTLVGHTEIPIVEKALGRPWWLVHRAHLHEGLATVAKRLGAVIHINSRVISLDYQEGGEVTVETQKGNKYHFDLCVGADGVNSIVRSTLFPGIKPDAKTTNCAYRAIIPYERIRQDPIAKELIQKLTMEVWMGHNAYIITYPISGGETFNLVLSHHRPEKLYSTQPNVPVEEMRDAYKDFDPRIKRIVDMITETSRWPLLVTGPLQSWSSPQKNVVLMGDAAHSMVNHMAQGAATSMEDGAFLAKCVGAVTRGKLSLREAINIYELERMPKAFMKQQVSFLNGAIWHLPDGPKQQARDAAMAPSLDGKYLVRSSNLYDDPQTVLDVYGYDVEAHAEHALAKFAHGREALYPGTGLAPFMEDKYMGWFSKCQQNDRYAAVGKL</sequence>
<evidence type="ECO:0000259" key="8">
    <source>
        <dbReference type="SMART" id="SM00906"/>
    </source>
</evidence>
<name>A0A1S9RAV1_PENBI</name>
<feature type="compositionally biased region" description="Polar residues" evidence="7">
    <location>
        <begin position="129"/>
        <end position="138"/>
    </location>
</feature>
<comment type="caution">
    <text evidence="9">The sequence shown here is derived from an EMBL/GenBank/DDBJ whole genome shotgun (WGS) entry which is preliminary data.</text>
</comment>
<dbReference type="InterPro" id="IPR007219">
    <property type="entry name" value="XnlR_reg_dom"/>
</dbReference>
<dbReference type="InterPro" id="IPR002938">
    <property type="entry name" value="FAD-bd"/>
</dbReference>